<reference evidence="2 3" key="1">
    <citation type="submission" date="2021-12" db="EMBL/GenBank/DDBJ databases">
        <title>Discovery of the Pendulisporaceae a myxobacterial family with distinct sporulation behavior and unique specialized metabolism.</title>
        <authorList>
            <person name="Garcia R."/>
            <person name="Popoff A."/>
            <person name="Bader C.D."/>
            <person name="Loehr J."/>
            <person name="Walesch S."/>
            <person name="Walt C."/>
            <person name="Boldt J."/>
            <person name="Bunk B."/>
            <person name="Haeckl F.J.F.P.J."/>
            <person name="Gunesch A.P."/>
            <person name="Birkelbach J."/>
            <person name="Nuebel U."/>
            <person name="Pietschmann T."/>
            <person name="Bach T."/>
            <person name="Mueller R."/>
        </authorList>
    </citation>
    <scope>NUCLEOTIDE SEQUENCE [LARGE SCALE GENOMIC DNA]</scope>
    <source>
        <strain evidence="2 3">MSr12523</strain>
    </source>
</reference>
<protein>
    <submittedName>
        <fullName evidence="2">Uncharacterized protein</fullName>
    </submittedName>
</protein>
<dbReference type="Proteomes" id="UP001379533">
    <property type="component" value="Chromosome"/>
</dbReference>
<feature type="transmembrane region" description="Helical" evidence="1">
    <location>
        <begin position="9"/>
        <end position="26"/>
    </location>
</feature>
<evidence type="ECO:0000313" key="3">
    <source>
        <dbReference type="Proteomes" id="UP001379533"/>
    </source>
</evidence>
<keyword evidence="3" id="KW-1185">Reference proteome</keyword>
<organism evidence="2 3">
    <name type="scientific">Pendulispora brunnea</name>
    <dbReference type="NCBI Taxonomy" id="2905690"/>
    <lineage>
        <taxon>Bacteria</taxon>
        <taxon>Pseudomonadati</taxon>
        <taxon>Myxococcota</taxon>
        <taxon>Myxococcia</taxon>
        <taxon>Myxococcales</taxon>
        <taxon>Sorangiineae</taxon>
        <taxon>Pendulisporaceae</taxon>
        <taxon>Pendulispora</taxon>
    </lineage>
</organism>
<accession>A0ABZ2K3M4</accession>
<dbReference type="RefSeq" id="WP_394843916.1">
    <property type="nucleotide sequence ID" value="NZ_CP089982.1"/>
</dbReference>
<name>A0ABZ2K3M4_9BACT</name>
<proteinExistence type="predicted"/>
<feature type="transmembrane region" description="Helical" evidence="1">
    <location>
        <begin position="32"/>
        <end position="50"/>
    </location>
</feature>
<keyword evidence="1" id="KW-0812">Transmembrane</keyword>
<sequence>MNRAKMQQTVLGAILVDFAVLYLGAVTYNQPAMIVAGLLILALAAGAALVSF</sequence>
<gene>
    <name evidence="2" type="ORF">LZC95_43540</name>
</gene>
<dbReference type="EMBL" id="CP089982">
    <property type="protein sequence ID" value="WXA93315.1"/>
    <property type="molecule type" value="Genomic_DNA"/>
</dbReference>
<keyword evidence="1" id="KW-1133">Transmembrane helix</keyword>
<evidence type="ECO:0000313" key="2">
    <source>
        <dbReference type="EMBL" id="WXA93315.1"/>
    </source>
</evidence>
<evidence type="ECO:0000256" key="1">
    <source>
        <dbReference type="SAM" id="Phobius"/>
    </source>
</evidence>
<keyword evidence="1" id="KW-0472">Membrane</keyword>